<evidence type="ECO:0000259" key="6">
    <source>
        <dbReference type="PROSITE" id="PS50931"/>
    </source>
</evidence>
<dbReference type="InterPro" id="IPR036390">
    <property type="entry name" value="WH_DNA-bd_sf"/>
</dbReference>
<keyword evidence="2" id="KW-0805">Transcription regulation</keyword>
<dbReference type="InterPro" id="IPR000847">
    <property type="entry name" value="LysR_HTH_N"/>
</dbReference>
<keyword evidence="4" id="KW-0804">Transcription</keyword>
<dbReference type="Gene3D" id="1.10.10.10">
    <property type="entry name" value="Winged helix-like DNA-binding domain superfamily/Winged helix DNA-binding domain"/>
    <property type="match status" value="1"/>
</dbReference>
<dbReference type="PRINTS" id="PR00039">
    <property type="entry name" value="HTHLYSR"/>
</dbReference>
<dbReference type="Pfam" id="PF03466">
    <property type="entry name" value="LysR_substrate"/>
    <property type="match status" value="1"/>
</dbReference>
<keyword evidence="3" id="KW-0238">DNA-binding</keyword>
<evidence type="ECO:0000256" key="1">
    <source>
        <dbReference type="ARBA" id="ARBA00009437"/>
    </source>
</evidence>
<name>A0A142D839_9ACTN</name>
<reference evidence="7" key="1">
    <citation type="journal article" date="2016" name="Chem. Sci.">
        <title>Unique post-translational oxime formation in the biosynthesis of the azolemycin complex of novel ribosomal peptides from Streptomyces sp. FXJ1.264.</title>
        <authorList>
            <person name="Liu N."/>
            <person name="Song L."/>
            <person name="Liu M."/>
            <person name="Shang F."/>
            <person name="Anderson Z."/>
            <person name="Fox D.J."/>
            <person name="Challis G.L."/>
            <person name="Huang Y."/>
        </authorList>
    </citation>
    <scope>NUCLEOTIDE SEQUENCE</scope>
    <source>
        <strain evidence="7">FXJ1.264</strain>
    </source>
</reference>
<dbReference type="GO" id="GO:0003700">
    <property type="term" value="F:DNA-binding transcription factor activity"/>
    <property type="evidence" value="ECO:0007669"/>
    <property type="project" value="InterPro"/>
</dbReference>
<dbReference type="InterPro" id="IPR005119">
    <property type="entry name" value="LysR_subst-bd"/>
</dbReference>
<dbReference type="AlphaFoldDB" id="A0A142D839"/>
<dbReference type="Gene3D" id="3.40.190.10">
    <property type="entry name" value="Periplasmic binding protein-like II"/>
    <property type="match status" value="2"/>
</dbReference>
<dbReference type="InterPro" id="IPR036388">
    <property type="entry name" value="WH-like_DNA-bd_sf"/>
</dbReference>
<feature type="domain" description="HTH lysR-type" evidence="6">
    <location>
        <begin position="2"/>
        <end position="59"/>
    </location>
</feature>
<dbReference type="GO" id="GO:0003677">
    <property type="term" value="F:DNA binding"/>
    <property type="evidence" value="ECO:0007669"/>
    <property type="project" value="UniProtKB-KW"/>
</dbReference>
<protein>
    <submittedName>
        <fullName evidence="7">LysR family transcriptional regulator</fullName>
    </submittedName>
</protein>
<accession>A0A142D839</accession>
<evidence type="ECO:0000256" key="2">
    <source>
        <dbReference type="ARBA" id="ARBA00023015"/>
    </source>
</evidence>
<dbReference type="PANTHER" id="PTHR30346:SF29">
    <property type="entry name" value="LYSR SUBSTRATE-BINDING"/>
    <property type="match status" value="1"/>
</dbReference>
<comment type="similarity">
    <text evidence="1">Belongs to the LysR transcriptional regulatory family.</text>
</comment>
<dbReference type="SUPFAM" id="SSF53850">
    <property type="entry name" value="Periplasmic binding protein-like II"/>
    <property type="match status" value="1"/>
</dbReference>
<sequence>MMDLRQLTVLAEVSRAGSYRAAADRLGYTQPAVSYHMRALERAAGVPLVARSGRGVRLTPAGHRLAERAQEVLTGLRAVESEFEALAAHTRGRVRVSAVQSVCVAVLPAALALMRAASTEVEVELGQAASPDSYRLLRSGETDVAIVGDGDLGDLGAREPGSPVGAADPALCRVPLLADRRYVLLPPGHALARRRSVALADLSGERWILGRERGRLLRRCAEAGFEPRVVTTTDDQATTIGLVGDGVGVALLDGLGLLPRRDPRVRARRLNRWPRRQVYALLRPETAKMPAVAALMGAVRAAVGRLAESTDCLLPPGGEPPAPPGDASPRRAPGRVRPA</sequence>
<proteinExistence type="inferred from homology"/>
<dbReference type="PROSITE" id="PS50931">
    <property type="entry name" value="HTH_LYSR"/>
    <property type="match status" value="1"/>
</dbReference>
<dbReference type="SUPFAM" id="SSF46785">
    <property type="entry name" value="Winged helix' DNA-binding domain"/>
    <property type="match status" value="1"/>
</dbReference>
<organism evidence="7">
    <name type="scientific">Streptomyces sp. FXJ1.264</name>
    <dbReference type="NCBI Taxonomy" id="634337"/>
    <lineage>
        <taxon>Bacteria</taxon>
        <taxon>Bacillati</taxon>
        <taxon>Actinomycetota</taxon>
        <taxon>Actinomycetes</taxon>
        <taxon>Kitasatosporales</taxon>
        <taxon>Streptomycetaceae</taxon>
        <taxon>Streptomyces</taxon>
    </lineage>
</organism>
<dbReference type="EMBL" id="KT336319">
    <property type="protein sequence ID" value="AMQ23508.1"/>
    <property type="molecule type" value="Genomic_DNA"/>
</dbReference>
<evidence type="ECO:0000256" key="3">
    <source>
        <dbReference type="ARBA" id="ARBA00023125"/>
    </source>
</evidence>
<dbReference type="PANTHER" id="PTHR30346">
    <property type="entry name" value="TRANSCRIPTIONAL DUAL REGULATOR HCAR-RELATED"/>
    <property type="match status" value="1"/>
</dbReference>
<evidence type="ECO:0000256" key="5">
    <source>
        <dbReference type="SAM" id="MobiDB-lite"/>
    </source>
</evidence>
<dbReference type="FunFam" id="1.10.10.10:FF:000001">
    <property type="entry name" value="LysR family transcriptional regulator"/>
    <property type="match status" value="1"/>
</dbReference>
<feature type="region of interest" description="Disordered" evidence="5">
    <location>
        <begin position="312"/>
        <end position="339"/>
    </location>
</feature>
<dbReference type="Pfam" id="PF00126">
    <property type="entry name" value="HTH_1"/>
    <property type="match status" value="1"/>
</dbReference>
<evidence type="ECO:0000256" key="4">
    <source>
        <dbReference type="ARBA" id="ARBA00023163"/>
    </source>
</evidence>
<feature type="compositionally biased region" description="Pro residues" evidence="5">
    <location>
        <begin position="317"/>
        <end position="326"/>
    </location>
</feature>
<dbReference type="GO" id="GO:0032993">
    <property type="term" value="C:protein-DNA complex"/>
    <property type="evidence" value="ECO:0007669"/>
    <property type="project" value="TreeGrafter"/>
</dbReference>
<evidence type="ECO:0000313" key="7">
    <source>
        <dbReference type="EMBL" id="AMQ23508.1"/>
    </source>
</evidence>